<evidence type="ECO:0000256" key="1">
    <source>
        <dbReference type="ARBA" id="ARBA00004123"/>
    </source>
</evidence>
<evidence type="ECO:0000256" key="4">
    <source>
        <dbReference type="ARBA" id="ARBA00023163"/>
    </source>
</evidence>
<gene>
    <name evidence="7" type="ORF">PMG11_00638</name>
</gene>
<keyword evidence="8" id="KW-1185">Reference proteome</keyword>
<dbReference type="Gene3D" id="4.10.240.10">
    <property type="entry name" value="Zn(2)-C6 fungal-type DNA-binding domain"/>
    <property type="match status" value="1"/>
</dbReference>
<evidence type="ECO:0000313" key="8">
    <source>
        <dbReference type="Proteomes" id="UP000042958"/>
    </source>
</evidence>
<dbReference type="PROSITE" id="PS00463">
    <property type="entry name" value="ZN2_CY6_FUNGAL_1"/>
    <property type="match status" value="1"/>
</dbReference>
<dbReference type="Proteomes" id="UP000042958">
    <property type="component" value="Unassembled WGS sequence"/>
</dbReference>
<keyword evidence="4" id="KW-0804">Transcription</keyword>
<dbReference type="InterPro" id="IPR021858">
    <property type="entry name" value="Fun_TF"/>
</dbReference>
<dbReference type="OrthoDB" id="187139at2759"/>
<feature type="domain" description="Zn(2)-C6 fungal-type" evidence="6">
    <location>
        <begin position="8"/>
        <end position="38"/>
    </location>
</feature>
<dbReference type="Pfam" id="PF11951">
    <property type="entry name" value="Fungal_trans_2"/>
    <property type="match status" value="1"/>
</dbReference>
<dbReference type="GO" id="GO:0008270">
    <property type="term" value="F:zinc ion binding"/>
    <property type="evidence" value="ECO:0007669"/>
    <property type="project" value="InterPro"/>
</dbReference>
<proteinExistence type="predicted"/>
<dbReference type="Pfam" id="PF00172">
    <property type="entry name" value="Zn_clus"/>
    <property type="match status" value="1"/>
</dbReference>
<evidence type="ECO:0000259" key="6">
    <source>
        <dbReference type="PROSITE" id="PS50048"/>
    </source>
</evidence>
<evidence type="ECO:0000313" key="7">
    <source>
        <dbReference type="EMBL" id="CEJ54320.1"/>
    </source>
</evidence>
<dbReference type="PROSITE" id="PS50048">
    <property type="entry name" value="ZN2_CY6_FUNGAL_2"/>
    <property type="match status" value="1"/>
</dbReference>
<sequence length="476" mass="53038">MGARSRSGCLSCRRRKKKCDETKPICAACLRNALKCVWPDTSPLEASSEVVSTPQQQTQTFSARPVPASDAWALTIGAPRNLPTVTIPASPSNFPLLGSAASGSETWRLLDHYLKDTANRLACLQDSENPFLHTILPVALSDELVMNSILALSGVHMMQRLPRLNLEMQSLTWSRYTRALRQLRMDLSETLNDGSNVDAAWRALLVVLIFYLLEATRGNDPKAMQRHLDGAHHLMAHVLRSTETPTQPSIVSFTIELYVYNAALASFTTNSPPALIMSPSLGLKSLGGADREIGVLCGCAYELFTLVPHVSALLRNSASCDSSTTSSKDGLMMEYYSIRAQIENWKPRSNQRELVLCAELYQQSLLLLLDYRFTSNSTDDIVDNAFWKLNSIISQLPPNSPIATTANWPLFAFGIHARKSYHREIIRSYLRSLVEYFGMGVMSTALRQLEELWMSEPGQDVISKFFTNQNELLLIC</sequence>
<dbReference type="InterPro" id="IPR036864">
    <property type="entry name" value="Zn2-C6_fun-type_DNA-bd_sf"/>
</dbReference>
<comment type="subcellular location">
    <subcellularLocation>
        <location evidence="1">Nucleus</location>
    </subcellularLocation>
</comment>
<evidence type="ECO:0000256" key="3">
    <source>
        <dbReference type="ARBA" id="ARBA00023125"/>
    </source>
</evidence>
<keyword evidence="2" id="KW-0805">Transcription regulation</keyword>
<keyword evidence="5" id="KW-0539">Nucleus</keyword>
<accession>A0A0F7TD12</accession>
<dbReference type="GO" id="GO:0000981">
    <property type="term" value="F:DNA-binding transcription factor activity, RNA polymerase II-specific"/>
    <property type="evidence" value="ECO:0007669"/>
    <property type="project" value="InterPro"/>
</dbReference>
<dbReference type="CDD" id="cd00067">
    <property type="entry name" value="GAL4"/>
    <property type="match status" value="1"/>
</dbReference>
<dbReference type="EMBL" id="CDHK01000001">
    <property type="protein sequence ID" value="CEJ54320.1"/>
    <property type="molecule type" value="Genomic_DNA"/>
</dbReference>
<dbReference type="SUPFAM" id="SSF57701">
    <property type="entry name" value="Zn2/Cys6 DNA-binding domain"/>
    <property type="match status" value="1"/>
</dbReference>
<dbReference type="STRING" id="104259.A0A0F7TD12"/>
<reference evidence="8" key="1">
    <citation type="journal article" date="2015" name="Genome Announc.">
        <title>Draft genome sequence of the fungus Penicillium brasilianum MG11.</title>
        <authorList>
            <person name="Horn F."/>
            <person name="Linde J."/>
            <person name="Mattern D.J."/>
            <person name="Walther G."/>
            <person name="Guthke R."/>
            <person name="Brakhage A.A."/>
            <person name="Valiante V."/>
        </authorList>
    </citation>
    <scope>NUCLEOTIDE SEQUENCE [LARGE SCALE GENOMIC DNA]</scope>
    <source>
        <strain evidence="8">MG11</strain>
    </source>
</reference>
<dbReference type="SMART" id="SM00066">
    <property type="entry name" value="GAL4"/>
    <property type="match status" value="1"/>
</dbReference>
<keyword evidence="3" id="KW-0238">DNA-binding</keyword>
<protein>
    <submittedName>
        <fullName evidence="7">Putative ZYRO0G12584p</fullName>
    </submittedName>
</protein>
<dbReference type="GO" id="GO:0005634">
    <property type="term" value="C:nucleus"/>
    <property type="evidence" value="ECO:0007669"/>
    <property type="project" value="UniProtKB-SubCell"/>
</dbReference>
<dbReference type="GO" id="GO:0003677">
    <property type="term" value="F:DNA binding"/>
    <property type="evidence" value="ECO:0007669"/>
    <property type="project" value="UniProtKB-KW"/>
</dbReference>
<dbReference type="AlphaFoldDB" id="A0A0F7TD12"/>
<evidence type="ECO:0000256" key="2">
    <source>
        <dbReference type="ARBA" id="ARBA00023015"/>
    </source>
</evidence>
<dbReference type="InterPro" id="IPR001138">
    <property type="entry name" value="Zn2Cys6_DnaBD"/>
</dbReference>
<dbReference type="PANTHER" id="PTHR37534">
    <property type="entry name" value="TRANSCRIPTIONAL ACTIVATOR PROTEIN UGA3"/>
    <property type="match status" value="1"/>
</dbReference>
<name>A0A0F7TD12_PENBI</name>
<dbReference type="PANTHER" id="PTHR37534:SF46">
    <property type="entry name" value="ZN(II)2CYS6 TRANSCRIPTION FACTOR (EUROFUNG)"/>
    <property type="match status" value="1"/>
</dbReference>
<organism evidence="7 8">
    <name type="scientific">Penicillium brasilianum</name>
    <dbReference type="NCBI Taxonomy" id="104259"/>
    <lineage>
        <taxon>Eukaryota</taxon>
        <taxon>Fungi</taxon>
        <taxon>Dikarya</taxon>
        <taxon>Ascomycota</taxon>
        <taxon>Pezizomycotina</taxon>
        <taxon>Eurotiomycetes</taxon>
        <taxon>Eurotiomycetidae</taxon>
        <taxon>Eurotiales</taxon>
        <taxon>Aspergillaceae</taxon>
        <taxon>Penicillium</taxon>
    </lineage>
</organism>
<evidence type="ECO:0000256" key="5">
    <source>
        <dbReference type="ARBA" id="ARBA00023242"/>
    </source>
</evidence>